<proteinExistence type="predicted"/>
<dbReference type="RefSeq" id="WP_349659853.1">
    <property type="nucleotide sequence ID" value="NZ_JBEGDG010000007.1"/>
</dbReference>
<evidence type="ECO:0000313" key="2">
    <source>
        <dbReference type="Proteomes" id="UP001478862"/>
    </source>
</evidence>
<organism evidence="1 2">
    <name type="scientific">Lysinibacillus zambalensis</name>
    <dbReference type="NCBI Taxonomy" id="3160866"/>
    <lineage>
        <taxon>Bacteria</taxon>
        <taxon>Bacillati</taxon>
        <taxon>Bacillota</taxon>
        <taxon>Bacilli</taxon>
        <taxon>Bacillales</taxon>
        <taxon>Bacillaceae</taxon>
        <taxon>Lysinibacillus</taxon>
    </lineage>
</organism>
<name>A0ABV1MTJ6_9BACI</name>
<evidence type="ECO:0000313" key="1">
    <source>
        <dbReference type="EMBL" id="MEQ6355224.1"/>
    </source>
</evidence>
<protein>
    <submittedName>
        <fullName evidence="1">Uncharacterized protein</fullName>
    </submittedName>
</protein>
<keyword evidence="2" id="KW-1185">Reference proteome</keyword>
<accession>A0ABV1MTJ6</accession>
<comment type="caution">
    <text evidence="1">The sequence shown here is derived from an EMBL/GenBank/DDBJ whole genome shotgun (WGS) entry which is preliminary data.</text>
</comment>
<dbReference type="EMBL" id="JBEGDG010000007">
    <property type="protein sequence ID" value="MEQ6355224.1"/>
    <property type="molecule type" value="Genomic_DNA"/>
</dbReference>
<reference evidence="1 2" key="1">
    <citation type="submission" date="2024-06" db="EMBL/GenBank/DDBJ databases">
        <title>Lysinibacillus zambalefons sp. nov., a Novel Firmicute Isolated from the Poon Bato Zambales Hyperalkaline Spring.</title>
        <authorList>
            <person name="Aja J.A."/>
            <person name="Lazaro J.E.H."/>
            <person name="Llorin L.D."/>
            <person name="Lim K.R."/>
            <person name="Teodosio J."/>
            <person name="Dalisay D.S."/>
        </authorList>
    </citation>
    <scope>NUCLEOTIDE SEQUENCE [LARGE SCALE GENOMIC DNA]</scope>
    <source>
        <strain evidence="1 2">M3</strain>
    </source>
</reference>
<gene>
    <name evidence="1" type="ORF">ABNX05_11400</name>
</gene>
<sequence length="71" mass="8246">MKVYADLRHIIDDLQASKNSNELYSKIQKYKENINSIAKENETSIIVEVIQNELIVVADNVDKHIKLKFDD</sequence>
<dbReference type="Proteomes" id="UP001478862">
    <property type="component" value="Unassembled WGS sequence"/>
</dbReference>